<keyword evidence="5" id="KW-0479">Metal-binding</keyword>
<evidence type="ECO:0000259" key="12">
    <source>
        <dbReference type="Pfam" id="PF01326"/>
    </source>
</evidence>
<feature type="compositionally biased region" description="Basic and acidic residues" evidence="11">
    <location>
        <begin position="24"/>
        <end position="37"/>
    </location>
</feature>
<dbReference type="GO" id="GO:0005524">
    <property type="term" value="F:ATP binding"/>
    <property type="evidence" value="ECO:0007669"/>
    <property type="project" value="UniProtKB-KW"/>
</dbReference>
<keyword evidence="10" id="KW-0119">Carbohydrate metabolism</keyword>
<evidence type="ECO:0000256" key="2">
    <source>
        <dbReference type="ARBA" id="ARBA00007837"/>
    </source>
</evidence>
<dbReference type="SUPFAM" id="SSF56059">
    <property type="entry name" value="Glutathione synthetase ATP-binding domain-like"/>
    <property type="match status" value="1"/>
</dbReference>
<comment type="similarity">
    <text evidence="2">Belongs to the PEP-utilizing enzyme family.</text>
</comment>
<evidence type="ECO:0000259" key="13">
    <source>
        <dbReference type="Pfam" id="PF22973"/>
    </source>
</evidence>
<dbReference type="Pfam" id="PF22973">
    <property type="entry name" value="GWD1_pHisD"/>
    <property type="match status" value="1"/>
</dbReference>
<keyword evidence="4" id="KW-0808">Transferase</keyword>
<evidence type="ECO:0000256" key="9">
    <source>
        <dbReference type="ARBA" id="ARBA00022842"/>
    </source>
</evidence>
<dbReference type="InterPro" id="IPR002192">
    <property type="entry name" value="PPDK_AMP/ATP-bd"/>
</dbReference>
<evidence type="ECO:0000313" key="14">
    <source>
        <dbReference type="EMBL" id="CAD8229773.1"/>
    </source>
</evidence>
<dbReference type="PANTHER" id="PTHR46999">
    <property type="entry name" value="ALPHA-GLUCAN WATER DIKINASE 1, CHLOROPLASTIC-RELATED"/>
    <property type="match status" value="1"/>
</dbReference>
<evidence type="ECO:0000256" key="5">
    <source>
        <dbReference type="ARBA" id="ARBA00022723"/>
    </source>
</evidence>
<evidence type="ECO:0008006" key="15">
    <source>
        <dbReference type="Google" id="ProtNLM"/>
    </source>
</evidence>
<comment type="cofactor">
    <cofactor evidence="1">
        <name>Mg(2+)</name>
        <dbReference type="ChEBI" id="CHEBI:18420"/>
    </cofactor>
</comment>
<dbReference type="InterPro" id="IPR013815">
    <property type="entry name" value="ATP_grasp_subdomain_1"/>
</dbReference>
<keyword evidence="9" id="KW-0460">Magnesium</keyword>
<evidence type="ECO:0000256" key="11">
    <source>
        <dbReference type="SAM" id="MobiDB-lite"/>
    </source>
</evidence>
<protein>
    <recommendedName>
        <fullName evidence="15">Pyruvate phosphate dikinase AMP/ATP-binding domain-containing protein</fullName>
    </recommendedName>
</protein>
<proteinExistence type="inferred from homology"/>
<keyword evidence="6" id="KW-0547">Nucleotide-binding</keyword>
<evidence type="ECO:0000256" key="10">
    <source>
        <dbReference type="ARBA" id="ARBA00023277"/>
    </source>
</evidence>
<keyword evidence="8" id="KW-0067">ATP-binding</keyword>
<feature type="region of interest" description="Disordered" evidence="11">
    <location>
        <begin position="1"/>
        <end position="37"/>
    </location>
</feature>
<dbReference type="Pfam" id="PF01326">
    <property type="entry name" value="PPDK_N"/>
    <property type="match status" value="1"/>
</dbReference>
<comment type="subunit">
    <text evidence="3">Homodimer.</text>
</comment>
<reference evidence="14" key="1">
    <citation type="submission" date="2021-01" db="EMBL/GenBank/DDBJ databases">
        <authorList>
            <person name="Corre E."/>
            <person name="Pelletier E."/>
            <person name="Niang G."/>
            <person name="Scheremetjew M."/>
            <person name="Finn R."/>
            <person name="Kale V."/>
            <person name="Holt S."/>
            <person name="Cochrane G."/>
            <person name="Meng A."/>
            <person name="Brown T."/>
            <person name="Cohen L."/>
        </authorList>
    </citation>
    <scope>NUCLEOTIDE SEQUENCE</scope>
    <source>
        <strain evidence="14">RCC1614</strain>
    </source>
</reference>
<evidence type="ECO:0000256" key="4">
    <source>
        <dbReference type="ARBA" id="ARBA00022679"/>
    </source>
</evidence>
<dbReference type="EMBL" id="HBDY01002587">
    <property type="protein sequence ID" value="CAD8229773.1"/>
    <property type="molecule type" value="Transcribed_RNA"/>
</dbReference>
<organism evidence="14">
    <name type="scientific">Micromonas pusilla</name>
    <name type="common">Picoplanktonic green alga</name>
    <name type="synonym">Chromulina pusilla</name>
    <dbReference type="NCBI Taxonomy" id="38833"/>
    <lineage>
        <taxon>Eukaryota</taxon>
        <taxon>Viridiplantae</taxon>
        <taxon>Chlorophyta</taxon>
        <taxon>Mamiellophyceae</taxon>
        <taxon>Mamiellales</taxon>
        <taxon>Mamiellaceae</taxon>
        <taxon>Micromonas</taxon>
    </lineage>
</organism>
<evidence type="ECO:0000256" key="3">
    <source>
        <dbReference type="ARBA" id="ARBA00011738"/>
    </source>
</evidence>
<dbReference type="GO" id="GO:0016301">
    <property type="term" value="F:kinase activity"/>
    <property type="evidence" value="ECO:0007669"/>
    <property type="project" value="UniProtKB-KW"/>
</dbReference>
<dbReference type="Gene3D" id="3.30.470.20">
    <property type="entry name" value="ATP-grasp fold, B domain"/>
    <property type="match status" value="1"/>
</dbReference>
<dbReference type="AlphaFoldDB" id="A0A7R9XW12"/>
<gene>
    <name evidence="14" type="ORF">MPUS1402_LOCUS1963</name>
</gene>
<feature type="domain" description="Alpha-glucan water dikinase phosphohistidine-like" evidence="13">
    <location>
        <begin position="539"/>
        <end position="634"/>
    </location>
</feature>
<evidence type="ECO:0000256" key="1">
    <source>
        <dbReference type="ARBA" id="ARBA00001946"/>
    </source>
</evidence>
<evidence type="ECO:0000256" key="6">
    <source>
        <dbReference type="ARBA" id="ARBA00022741"/>
    </source>
</evidence>
<accession>A0A7R9XW12</accession>
<evidence type="ECO:0000256" key="8">
    <source>
        <dbReference type="ARBA" id="ARBA00022840"/>
    </source>
</evidence>
<keyword evidence="7" id="KW-0418">Kinase</keyword>
<feature type="domain" description="Pyruvate phosphate dikinase AMP/ATP-binding" evidence="12">
    <location>
        <begin position="795"/>
        <end position="1002"/>
    </location>
</feature>
<dbReference type="GO" id="GO:0046872">
    <property type="term" value="F:metal ion binding"/>
    <property type="evidence" value="ECO:0007669"/>
    <property type="project" value="UniProtKB-KW"/>
</dbReference>
<evidence type="ECO:0000256" key="7">
    <source>
        <dbReference type="ARBA" id="ARBA00022777"/>
    </source>
</evidence>
<sequence>MEGSDEWCLPPEGAVLPGGTNDSGDGKASRSPFDGDGKLTMTFPRGVGDDVARVVGILVRNNSDWLHADVGDLAVPLMTPNANGILKALSQAENTKNQEHGTNLYNRFCRINDKLSESQQAGPEGAATIFATLRLSAMRQLAWYAGGNYQGKDMAHMQEVICRRMALASATAEDGASRQLYRAALATLPRGGGNGDDIRLGILQLMRENGIKEGHRPGIEDPFIAQWHQKLHSNTTVDDIYICEAYLHFLHTGNWDDFWTHLWDNHGFSREDLASMKAGWRTEGILGPGNHLPQLINPMKHFYWILRVTHGGGNMNSAMDHANGHMPEDIQGEIYGVFDNLDEPWVPNKIVELRERLSGTWRYGEHTNRDVVLLDIAMEKFYRNKIEGMDFSQWDDDSRLGQLEMSIRNVMVGQDFDRMGAAFSFFQKVNGDCGLARWSPEWSKVMDAALESVSLAMEYHMDELCRLSQHPADVIAEQAGCERSYIANFGEEVVRGHSMFAVSKLLMETRPAVRAAAGRSPWEIAAMGSPHLSSYAGKVTVTSLEDVQGGDFAADPVVLLSAKLGGLEDIPPGVAAVLTSSPVDLLSHIAIRARQMGVLLACMPDSGGWAELMSYSGADVKFDVIGEEILVKKSELGDAAAATVAGPDKGAAIVVDVTPTVESEKWVVSEQEYAEGVVGGKSQMLAKMSFSPTLSSYAMTSPTMVGSDVKVPSSCALPFGSFDKAINADEATLGKLALAAAAVAAADDHGDAKLRRDALEILREIIQLQLAMPAELATELTLTSKAYCGGGVDVRELYAAIKKVWASKWTERAYLSRKSCGVEEEELKMAALIMEVVPADYAFVIHTANPVSGDQGEIFGEVCVGLGEALVGNEPGGALSFTAKKTKGWPATIRSLPSKPVAHLAPEGIGTIIVRSDSNGEDLEGFAGAGLYDSVTVTPTTTKVVDYAEEPLIWDTDGKRTRMIAKLSEIACAIETEMGAPQDIEGCVVGENIYILQSRAQQL</sequence>
<name>A0A7R9XW12_MICPS</name>
<dbReference type="PANTHER" id="PTHR46999:SF2">
    <property type="entry name" value="CARBOHYDRATE-BINDING MODULE FAMILY 45 PROTEIN"/>
    <property type="match status" value="1"/>
</dbReference>
<dbReference type="InterPro" id="IPR054481">
    <property type="entry name" value="GWD1_pHisD"/>
</dbReference>
<dbReference type="Gene3D" id="3.30.1490.20">
    <property type="entry name" value="ATP-grasp fold, A domain"/>
    <property type="match status" value="1"/>
</dbReference>